<evidence type="ECO:0000313" key="2">
    <source>
        <dbReference type="Proteomes" id="UP000320496"/>
    </source>
</evidence>
<dbReference type="CDD" id="cd00165">
    <property type="entry name" value="S4"/>
    <property type="match status" value="1"/>
</dbReference>
<dbReference type="AlphaFoldDB" id="A0A517Z1V5"/>
<name>A0A517Z1V5_9PLAN</name>
<dbReference type="RefSeq" id="WP_145367122.1">
    <property type="nucleotide sequence ID" value="NZ_CP036275.1"/>
</dbReference>
<dbReference type="OrthoDB" id="283256at2"/>
<evidence type="ECO:0000313" key="1">
    <source>
        <dbReference type="EMBL" id="QDU36464.1"/>
    </source>
</evidence>
<dbReference type="Proteomes" id="UP000320496">
    <property type="component" value="Chromosome"/>
</dbReference>
<reference evidence="1 2" key="1">
    <citation type="submission" date="2019-02" db="EMBL/GenBank/DDBJ databases">
        <title>Deep-cultivation of Planctomycetes and their phenomic and genomic characterization uncovers novel biology.</title>
        <authorList>
            <person name="Wiegand S."/>
            <person name="Jogler M."/>
            <person name="Boedeker C."/>
            <person name="Pinto D."/>
            <person name="Vollmers J."/>
            <person name="Rivas-Marin E."/>
            <person name="Kohn T."/>
            <person name="Peeters S.H."/>
            <person name="Heuer A."/>
            <person name="Rast P."/>
            <person name="Oberbeckmann S."/>
            <person name="Bunk B."/>
            <person name="Jeske O."/>
            <person name="Meyerdierks A."/>
            <person name="Storesund J.E."/>
            <person name="Kallscheuer N."/>
            <person name="Luecker S."/>
            <person name="Lage O.M."/>
            <person name="Pohl T."/>
            <person name="Merkel B.J."/>
            <person name="Hornburger P."/>
            <person name="Mueller R.-W."/>
            <person name="Bruemmer F."/>
            <person name="Labrenz M."/>
            <person name="Spormann A.M."/>
            <person name="Op den Camp H."/>
            <person name="Overmann J."/>
            <person name="Amann R."/>
            <person name="Jetten M.S.M."/>
            <person name="Mascher T."/>
            <person name="Medema M.H."/>
            <person name="Devos D.P."/>
            <person name="Kaster A.-K."/>
            <person name="Ovreas L."/>
            <person name="Rohde M."/>
            <person name="Galperin M.Y."/>
            <person name="Jogler C."/>
        </authorList>
    </citation>
    <scope>NUCLEOTIDE SEQUENCE [LARGE SCALE GENOMIC DNA]</scope>
    <source>
        <strain evidence="1 2">Mal4</strain>
    </source>
</reference>
<dbReference type="KEGG" id="mri:Mal4_07500"/>
<organism evidence="1 2">
    <name type="scientific">Maioricimonas rarisocia</name>
    <dbReference type="NCBI Taxonomy" id="2528026"/>
    <lineage>
        <taxon>Bacteria</taxon>
        <taxon>Pseudomonadati</taxon>
        <taxon>Planctomycetota</taxon>
        <taxon>Planctomycetia</taxon>
        <taxon>Planctomycetales</taxon>
        <taxon>Planctomycetaceae</taxon>
        <taxon>Maioricimonas</taxon>
    </lineage>
</organism>
<gene>
    <name evidence="1" type="ORF">Mal4_07500</name>
</gene>
<keyword evidence="2" id="KW-1185">Reference proteome</keyword>
<protein>
    <submittedName>
        <fullName evidence="1">Uncharacterized protein</fullName>
    </submittedName>
</protein>
<dbReference type="EMBL" id="CP036275">
    <property type="protein sequence ID" value="QDU36464.1"/>
    <property type="molecule type" value="Genomic_DNA"/>
</dbReference>
<accession>A0A517Z1V5</accession>
<proteinExistence type="predicted"/>
<sequence length="131" mass="13630">MSFRIQAGLIAITVAMISLEGCASPTVWRGTHEGVRYVIHRDQKLSRIAKTGPFMYDSTELTVVVDHGAVSVNGQTVAHVKSGDRLEVTPEGMVTVNGSIVHGGKYGGTGTIQQVGASGTEAAPVGAARVP</sequence>